<dbReference type="SUPFAM" id="SSF53271">
    <property type="entry name" value="PRTase-like"/>
    <property type="match status" value="1"/>
</dbReference>
<dbReference type="GO" id="GO:0005737">
    <property type="term" value="C:cytoplasm"/>
    <property type="evidence" value="ECO:0007669"/>
    <property type="project" value="TreeGrafter"/>
</dbReference>
<dbReference type="CDD" id="cd06223">
    <property type="entry name" value="PRTases_typeI"/>
    <property type="match status" value="1"/>
</dbReference>
<dbReference type="Pfam" id="PF00156">
    <property type="entry name" value="Pribosyltran"/>
    <property type="match status" value="1"/>
</dbReference>
<dbReference type="EMBL" id="JAGTXO010000010">
    <property type="protein sequence ID" value="KAG8465605.1"/>
    <property type="molecule type" value="Genomic_DNA"/>
</dbReference>
<evidence type="ECO:0000256" key="2">
    <source>
        <dbReference type="ARBA" id="ARBA00022679"/>
    </source>
</evidence>
<keyword evidence="3" id="KW-0472">Membrane</keyword>
<comment type="caution">
    <text evidence="5">The sequence shown here is derived from an EMBL/GenBank/DDBJ whole genome shotgun (WGS) entry which is preliminary data.</text>
</comment>
<dbReference type="OMA" id="TYNDVHN"/>
<dbReference type="GO" id="GO:0004422">
    <property type="term" value="F:hypoxanthine phosphoribosyltransferase activity"/>
    <property type="evidence" value="ECO:0007669"/>
    <property type="project" value="TreeGrafter"/>
</dbReference>
<dbReference type="Proteomes" id="UP000751190">
    <property type="component" value="Unassembled WGS sequence"/>
</dbReference>
<sequence length="234" mass="24846">MAAKQDPAHKGARAIAADGKTYFSYAQVHEAVSSAAPAIQAFKPDVMVAIGGGGFIPARMLRTELKVPILAVSLELYDDATKTANVQVIKKQWFDETSGVGKLVCGRRVLVVDEVDDTRATLQYCIEELMKSNAPAEVATFCVFNKLKPKKGVLPAGVKMFVGADIPDKWSCFPWDAAAYGRDIRAHEKVARWCAGEEVAAAGSHSVGVRAQLALALAAGCALGALVGIACARR</sequence>
<feature type="transmembrane region" description="Helical" evidence="3">
    <location>
        <begin position="213"/>
        <end position="232"/>
    </location>
</feature>
<evidence type="ECO:0000313" key="5">
    <source>
        <dbReference type="EMBL" id="KAG8465605.1"/>
    </source>
</evidence>
<reference evidence="5" key="1">
    <citation type="submission" date="2021-05" db="EMBL/GenBank/DDBJ databases">
        <title>The genome of the haptophyte Pavlova lutheri (Diacronema luteri, Pavlovales) - a model for lipid biosynthesis in eukaryotic algae.</title>
        <authorList>
            <person name="Hulatt C.J."/>
            <person name="Posewitz M.C."/>
        </authorList>
    </citation>
    <scope>NUCLEOTIDE SEQUENCE</scope>
    <source>
        <strain evidence="5">NIVA-4/92</strain>
    </source>
</reference>
<dbReference type="GO" id="GO:0032264">
    <property type="term" value="P:IMP salvage"/>
    <property type="evidence" value="ECO:0007669"/>
    <property type="project" value="TreeGrafter"/>
</dbReference>
<evidence type="ECO:0000313" key="6">
    <source>
        <dbReference type="Proteomes" id="UP000751190"/>
    </source>
</evidence>
<dbReference type="OrthoDB" id="9973266at2759"/>
<protein>
    <recommendedName>
        <fullName evidence="4">Phosphoribosyltransferase domain-containing protein</fullName>
    </recommendedName>
</protein>
<dbReference type="GO" id="GO:0046100">
    <property type="term" value="P:hypoxanthine metabolic process"/>
    <property type="evidence" value="ECO:0007669"/>
    <property type="project" value="TreeGrafter"/>
</dbReference>
<organism evidence="5 6">
    <name type="scientific">Diacronema lutheri</name>
    <name type="common">Unicellular marine alga</name>
    <name type="synonym">Monochrysis lutheri</name>
    <dbReference type="NCBI Taxonomy" id="2081491"/>
    <lineage>
        <taxon>Eukaryota</taxon>
        <taxon>Haptista</taxon>
        <taxon>Haptophyta</taxon>
        <taxon>Pavlovophyceae</taxon>
        <taxon>Pavlovales</taxon>
        <taxon>Pavlovaceae</taxon>
        <taxon>Diacronema</taxon>
    </lineage>
</organism>
<evidence type="ECO:0000259" key="4">
    <source>
        <dbReference type="Pfam" id="PF00156"/>
    </source>
</evidence>
<keyword evidence="2" id="KW-0808">Transferase</keyword>
<dbReference type="Gene3D" id="3.40.50.2020">
    <property type="match status" value="1"/>
</dbReference>
<dbReference type="AlphaFoldDB" id="A0A8J6CD96"/>
<dbReference type="PANTHER" id="PTHR43363:SF1">
    <property type="entry name" value="HYPOXANTHINE-GUANINE PHOSPHORIBOSYLTRANSFERASE"/>
    <property type="match status" value="1"/>
</dbReference>
<evidence type="ECO:0000256" key="3">
    <source>
        <dbReference type="SAM" id="Phobius"/>
    </source>
</evidence>
<dbReference type="GO" id="GO:0032265">
    <property type="term" value="P:XMP salvage"/>
    <property type="evidence" value="ECO:0007669"/>
    <property type="project" value="TreeGrafter"/>
</dbReference>
<name>A0A8J6CD96_DIALT</name>
<keyword evidence="1" id="KW-0328">Glycosyltransferase</keyword>
<accession>A0A8J6CD96</accession>
<evidence type="ECO:0000256" key="1">
    <source>
        <dbReference type="ARBA" id="ARBA00022676"/>
    </source>
</evidence>
<keyword evidence="6" id="KW-1185">Reference proteome</keyword>
<keyword evidence="3" id="KW-1133">Transmembrane helix</keyword>
<keyword evidence="3" id="KW-0812">Transmembrane</keyword>
<dbReference type="InterPro" id="IPR000836">
    <property type="entry name" value="PRTase_dom"/>
</dbReference>
<feature type="domain" description="Phosphoribosyltransferase" evidence="4">
    <location>
        <begin position="42"/>
        <end position="151"/>
    </location>
</feature>
<dbReference type="InterPro" id="IPR029057">
    <property type="entry name" value="PRTase-like"/>
</dbReference>
<proteinExistence type="predicted"/>
<gene>
    <name evidence="5" type="ORF">KFE25_002912</name>
</gene>
<dbReference type="GO" id="GO:0032263">
    <property type="term" value="P:GMP salvage"/>
    <property type="evidence" value="ECO:0007669"/>
    <property type="project" value="TreeGrafter"/>
</dbReference>
<dbReference type="PANTHER" id="PTHR43363">
    <property type="entry name" value="HYPOXANTHINE PHOSPHORIBOSYLTRANSFERASE"/>
    <property type="match status" value="1"/>
</dbReference>